<evidence type="ECO:0000313" key="3">
    <source>
        <dbReference type="Proteomes" id="UP000887116"/>
    </source>
</evidence>
<name>A0A8X6M1P3_TRICU</name>
<dbReference type="InterPro" id="IPR000210">
    <property type="entry name" value="BTB/POZ_dom"/>
</dbReference>
<dbReference type="GO" id="GO:0005829">
    <property type="term" value="C:cytosol"/>
    <property type="evidence" value="ECO:0007669"/>
    <property type="project" value="TreeGrafter"/>
</dbReference>
<dbReference type="PROSITE" id="PS50097">
    <property type="entry name" value="BTB"/>
    <property type="match status" value="1"/>
</dbReference>
<accession>A0A8X6M1P3</accession>
<dbReference type="PANTHER" id="PTHR45774">
    <property type="entry name" value="BTB/POZ DOMAIN-CONTAINING"/>
    <property type="match status" value="1"/>
</dbReference>
<dbReference type="SMART" id="SM00875">
    <property type="entry name" value="BACK"/>
    <property type="match status" value="1"/>
</dbReference>
<dbReference type="Gene3D" id="3.30.710.10">
    <property type="entry name" value="Potassium Channel Kv1.1, Chain A"/>
    <property type="match status" value="1"/>
</dbReference>
<dbReference type="AlphaFoldDB" id="A0A8X6M1P3"/>
<dbReference type="Gene3D" id="1.25.40.420">
    <property type="match status" value="1"/>
</dbReference>
<dbReference type="GO" id="GO:0022008">
    <property type="term" value="P:neurogenesis"/>
    <property type="evidence" value="ECO:0007669"/>
    <property type="project" value="TreeGrafter"/>
</dbReference>
<dbReference type="Pfam" id="PF07707">
    <property type="entry name" value="BACK"/>
    <property type="match status" value="1"/>
</dbReference>
<evidence type="ECO:0000259" key="1">
    <source>
        <dbReference type="PROSITE" id="PS50097"/>
    </source>
</evidence>
<dbReference type="EMBL" id="BMAO01019483">
    <property type="protein sequence ID" value="GFR30851.1"/>
    <property type="molecule type" value="Genomic_DNA"/>
</dbReference>
<keyword evidence="3" id="KW-1185">Reference proteome</keyword>
<dbReference type="OrthoDB" id="6335872at2759"/>
<evidence type="ECO:0000313" key="2">
    <source>
        <dbReference type="EMBL" id="GFR30851.1"/>
    </source>
</evidence>
<sequence>MSKLLGKIIPGKSGKKKWDKDVSLKVQDQCNTDGYSIKVQKKLLLQHSAYFRDLPEAQMKKLKKMNLEEVSIAALQRIVTFMQTKSVRFLNPTEAIETLRAAQKYRFEELLNICVNHLITALEPSNVCEVYEAASTLSLNQLEYFCLKVIDEKSDEVLQSRCFITLKKPLVLTIIKRNSLNVSSELAVFRAIMAWGLNDSLSRGLDPENPKMFLPTVRHLLNYVRFGTMSEADLRDLEVDRCLRLLSSCELWNKNRSLSTTSQTSSNSLDLENIPRQYASYYVYSLNVYESSQHTVKNGESFYLDIEILKGKVFLTCFKLAFRPFSPKMNTACLYVVLSATNVLTMEQRTTRGTFMNTSDEASLELHNPLPAKESETIKIDLSVKRAENTCPLTIKRDVQIVMPESKLVAMKLQPVVAQSESEETGRCIFTEIQYFH</sequence>
<feature type="domain" description="BTB" evidence="1">
    <location>
        <begin position="20"/>
        <end position="91"/>
    </location>
</feature>
<protein>
    <submittedName>
        <fullName evidence="2">BTB domain-containing protein</fullName>
    </submittedName>
</protein>
<dbReference type="SUPFAM" id="SSF54695">
    <property type="entry name" value="POZ domain"/>
    <property type="match status" value="1"/>
</dbReference>
<reference evidence="2" key="1">
    <citation type="submission" date="2020-07" db="EMBL/GenBank/DDBJ databases">
        <title>Multicomponent nature underlies the extraordinary mechanical properties of spider dragline silk.</title>
        <authorList>
            <person name="Kono N."/>
            <person name="Nakamura H."/>
            <person name="Mori M."/>
            <person name="Yoshida Y."/>
            <person name="Ohtoshi R."/>
            <person name="Malay A.D."/>
            <person name="Moran D.A.P."/>
            <person name="Tomita M."/>
            <person name="Numata K."/>
            <person name="Arakawa K."/>
        </authorList>
    </citation>
    <scope>NUCLEOTIDE SEQUENCE</scope>
</reference>
<gene>
    <name evidence="2" type="primary">AVEN_143288_1</name>
    <name evidence="2" type="ORF">TNCT_718591</name>
</gene>
<dbReference type="Pfam" id="PF00651">
    <property type="entry name" value="BTB"/>
    <property type="match status" value="1"/>
</dbReference>
<dbReference type="SMART" id="SM00225">
    <property type="entry name" value="BTB"/>
    <property type="match status" value="1"/>
</dbReference>
<dbReference type="InterPro" id="IPR011705">
    <property type="entry name" value="BACK"/>
</dbReference>
<dbReference type="CDD" id="cd18186">
    <property type="entry name" value="BTB_POZ_ZBTB_KLHL-like"/>
    <property type="match status" value="1"/>
</dbReference>
<dbReference type="Proteomes" id="UP000887116">
    <property type="component" value="Unassembled WGS sequence"/>
</dbReference>
<dbReference type="InterPro" id="IPR011333">
    <property type="entry name" value="SKP1/BTB/POZ_sf"/>
</dbReference>
<dbReference type="PANTHER" id="PTHR45774:SF4">
    <property type="entry name" value="AXUNDEAD, ISOFORM F"/>
    <property type="match status" value="1"/>
</dbReference>
<organism evidence="2 3">
    <name type="scientific">Trichonephila clavata</name>
    <name type="common">Joro spider</name>
    <name type="synonym">Nephila clavata</name>
    <dbReference type="NCBI Taxonomy" id="2740835"/>
    <lineage>
        <taxon>Eukaryota</taxon>
        <taxon>Metazoa</taxon>
        <taxon>Ecdysozoa</taxon>
        <taxon>Arthropoda</taxon>
        <taxon>Chelicerata</taxon>
        <taxon>Arachnida</taxon>
        <taxon>Araneae</taxon>
        <taxon>Araneomorphae</taxon>
        <taxon>Entelegynae</taxon>
        <taxon>Araneoidea</taxon>
        <taxon>Nephilidae</taxon>
        <taxon>Trichonephila</taxon>
    </lineage>
</organism>
<comment type="caution">
    <text evidence="2">The sequence shown here is derived from an EMBL/GenBank/DDBJ whole genome shotgun (WGS) entry which is preliminary data.</text>
</comment>
<proteinExistence type="predicted"/>